<accession>A0A0R3W9G7</accession>
<evidence type="ECO:0000313" key="4">
    <source>
        <dbReference type="EMBL" id="VDK37857.1"/>
    </source>
</evidence>
<feature type="chain" id="PRO_5043132693" evidence="2">
    <location>
        <begin position="22"/>
        <end position="446"/>
    </location>
</feature>
<gene>
    <name evidence="4" type="ORF">TASK_LOCUS7094</name>
</gene>
<name>A0A0R3W9G7_TAEAS</name>
<dbReference type="PANTHER" id="PTHR10185:SF17">
    <property type="entry name" value="GM01519P-RELATED"/>
    <property type="match status" value="1"/>
</dbReference>
<dbReference type="PROSITE" id="PS50035">
    <property type="entry name" value="PLD"/>
    <property type="match status" value="2"/>
</dbReference>
<dbReference type="CDD" id="cd09107">
    <property type="entry name" value="PLDc_vPLD3_4_5_like_2"/>
    <property type="match status" value="1"/>
</dbReference>
<dbReference type="SUPFAM" id="SSF56024">
    <property type="entry name" value="Phospholipase D/nuclease"/>
    <property type="match status" value="2"/>
</dbReference>
<dbReference type="SMART" id="SM00155">
    <property type="entry name" value="PLDc"/>
    <property type="match status" value="2"/>
</dbReference>
<sequence>MKMNVSTLALVILTVVRISSTFNSPPIVVSTGAPSGFIGTDLESCTAFLTESLPEGLVYSSSAPSFISTAFAWDMLLHNAQRNVSIASFYWSMLREDVYNSSSAYQGEYIFQRLLAMCGSINVSIVTSGPQGPNNDLDRLIAAGATVGYLDVVKVLSAGVQHAKLWTVDNLHGYIGSANMDWRSLTQVKEMGVLLRFCRTLVADLSKIIGALDYIARSDVVFPIKWGPEYTTIYNRSNPMHLMMNGIPAEVYFSMSPPPLRPTGREDDLETILHVIDSARSFIYISVMNFQPIVQSYTSDPHRYWPELVNALLKASMENNVEVRILLSQWNHTPPNQRKYMESLRALNGANGARIRIRFFVVPSLTSEQKAIPFARVNHSKYMVTDMTLYIGTSNWSGDYFKFSGGAGLVIDGEGDTVGPNGEKPLRLQLEEAFLRDWNSEFTDEL</sequence>
<reference evidence="4 5" key="2">
    <citation type="submission" date="2018-11" db="EMBL/GenBank/DDBJ databases">
        <authorList>
            <consortium name="Pathogen Informatics"/>
        </authorList>
    </citation>
    <scope>NUCLEOTIDE SEQUENCE [LARGE SCALE GENOMIC DNA]</scope>
</reference>
<dbReference type="Gene3D" id="3.30.870.10">
    <property type="entry name" value="Endonuclease Chain A"/>
    <property type="match status" value="2"/>
</dbReference>
<protein>
    <submittedName>
        <fullName evidence="6">Phospholipase D3</fullName>
    </submittedName>
</protein>
<evidence type="ECO:0000259" key="3">
    <source>
        <dbReference type="PROSITE" id="PS50035"/>
    </source>
</evidence>
<feature type="domain" description="PLD phosphodiesterase" evidence="3">
    <location>
        <begin position="157"/>
        <end position="184"/>
    </location>
</feature>
<dbReference type="Pfam" id="PF13918">
    <property type="entry name" value="PLDc_3"/>
    <property type="match status" value="1"/>
</dbReference>
<dbReference type="GO" id="GO:0003824">
    <property type="term" value="F:catalytic activity"/>
    <property type="evidence" value="ECO:0007669"/>
    <property type="project" value="InterPro"/>
</dbReference>
<keyword evidence="5" id="KW-1185">Reference proteome</keyword>
<comment type="similarity">
    <text evidence="1">Belongs to the phospholipase D family.</text>
</comment>
<dbReference type="OrthoDB" id="1923775at2759"/>
<evidence type="ECO:0000256" key="2">
    <source>
        <dbReference type="SAM" id="SignalP"/>
    </source>
</evidence>
<dbReference type="InterPro" id="IPR001736">
    <property type="entry name" value="PLipase_D/transphosphatidylase"/>
</dbReference>
<evidence type="ECO:0000313" key="6">
    <source>
        <dbReference type="WBParaSite" id="TASK_0000709301-mRNA-1"/>
    </source>
</evidence>
<dbReference type="InterPro" id="IPR050874">
    <property type="entry name" value="Diverse_PLD-related"/>
</dbReference>
<keyword evidence="2" id="KW-0732">Signal</keyword>
<dbReference type="PANTHER" id="PTHR10185">
    <property type="entry name" value="PHOSPHOLIPASE D - RELATED"/>
    <property type="match status" value="1"/>
</dbReference>
<dbReference type="STRING" id="60517.A0A0R3W9G7"/>
<dbReference type="AlphaFoldDB" id="A0A0R3W9G7"/>
<evidence type="ECO:0000313" key="5">
    <source>
        <dbReference type="Proteomes" id="UP000282613"/>
    </source>
</evidence>
<proteinExistence type="inferred from homology"/>
<dbReference type="CDD" id="cd09106">
    <property type="entry name" value="PLDc_vPLD3_4_5_like_1"/>
    <property type="match status" value="1"/>
</dbReference>
<dbReference type="Proteomes" id="UP000282613">
    <property type="component" value="Unassembled WGS sequence"/>
</dbReference>
<reference evidence="6" key="1">
    <citation type="submission" date="2017-02" db="UniProtKB">
        <authorList>
            <consortium name="WormBaseParasite"/>
        </authorList>
    </citation>
    <scope>IDENTIFICATION</scope>
</reference>
<dbReference type="InterPro" id="IPR032803">
    <property type="entry name" value="PLDc_3"/>
</dbReference>
<feature type="domain" description="PLD phosphodiesterase" evidence="3">
    <location>
        <begin position="374"/>
        <end position="400"/>
    </location>
</feature>
<organism evidence="6">
    <name type="scientific">Taenia asiatica</name>
    <name type="common">Asian tapeworm</name>
    <dbReference type="NCBI Taxonomy" id="60517"/>
    <lineage>
        <taxon>Eukaryota</taxon>
        <taxon>Metazoa</taxon>
        <taxon>Spiralia</taxon>
        <taxon>Lophotrochozoa</taxon>
        <taxon>Platyhelminthes</taxon>
        <taxon>Cestoda</taxon>
        <taxon>Eucestoda</taxon>
        <taxon>Cyclophyllidea</taxon>
        <taxon>Taeniidae</taxon>
        <taxon>Taenia</taxon>
    </lineage>
</organism>
<evidence type="ECO:0000256" key="1">
    <source>
        <dbReference type="ARBA" id="ARBA00008664"/>
    </source>
</evidence>
<feature type="signal peptide" evidence="2">
    <location>
        <begin position="1"/>
        <end position="21"/>
    </location>
</feature>
<dbReference type="WBParaSite" id="TASK_0000709301-mRNA-1">
    <property type="protein sequence ID" value="TASK_0000709301-mRNA-1"/>
    <property type="gene ID" value="TASK_0000709301"/>
</dbReference>
<dbReference type="EMBL" id="UYRS01018574">
    <property type="protein sequence ID" value="VDK37857.1"/>
    <property type="molecule type" value="Genomic_DNA"/>
</dbReference>